<dbReference type="InterPro" id="IPR042085">
    <property type="entry name" value="Ap_crown"/>
</dbReference>
<name>A0A0U4W148_9BACT</name>
<dbReference type="AlphaFoldDB" id="A0A0U4W148"/>
<evidence type="ECO:0000313" key="6">
    <source>
        <dbReference type="EMBL" id="BAU22877.1"/>
    </source>
</evidence>
<dbReference type="EMBL" id="AP014945">
    <property type="protein sequence ID" value="BAU22877.1"/>
    <property type="molecule type" value="Genomic_DNA"/>
</dbReference>
<keyword evidence="1" id="KW-0597">Phosphoprotein</keyword>
<comment type="cofactor">
    <cofactor evidence="3">
        <name>Zn(2+)</name>
        <dbReference type="ChEBI" id="CHEBI:29105"/>
    </cofactor>
    <text evidence="3">Binds 2 Zn(2+) ions.</text>
</comment>
<evidence type="ECO:0000256" key="3">
    <source>
        <dbReference type="PIRSR" id="PIRSR601952-2"/>
    </source>
</evidence>
<evidence type="ECO:0000256" key="2">
    <source>
        <dbReference type="PIRSR" id="PIRSR601952-1"/>
    </source>
</evidence>
<dbReference type="PANTHER" id="PTHR11596:SF5">
    <property type="entry name" value="ALKALINE PHOSPHATASE"/>
    <property type="match status" value="1"/>
</dbReference>
<organism evidence="6 7">
    <name type="scientific">Caldimicrobium thiodismutans</name>
    <dbReference type="NCBI Taxonomy" id="1653476"/>
    <lineage>
        <taxon>Bacteria</taxon>
        <taxon>Pseudomonadati</taxon>
        <taxon>Thermodesulfobacteriota</taxon>
        <taxon>Thermodesulfobacteria</taxon>
        <taxon>Thermodesulfobacteriales</taxon>
        <taxon>Thermodesulfobacteriaceae</taxon>
        <taxon>Caldimicrobium</taxon>
    </lineage>
</organism>
<dbReference type="GO" id="GO:0004035">
    <property type="term" value="F:alkaline phosphatase activity"/>
    <property type="evidence" value="ECO:0007669"/>
    <property type="project" value="TreeGrafter"/>
</dbReference>
<dbReference type="SUPFAM" id="SSF53649">
    <property type="entry name" value="Alkaline phosphatase-like"/>
    <property type="match status" value="1"/>
</dbReference>
<feature type="active site" description="Phosphoserine intermediate" evidence="2">
    <location>
        <position position="96"/>
    </location>
</feature>
<reference evidence="6 7" key="1">
    <citation type="journal article" date="2016" name="Int. J. Syst. Evol. Microbiol.">
        <title>Caldimicrobium thiodismutans sp. nov., a sulfur-disproportionating bacterium isolated from a hot spring, and emended description of the genus Caldimicrobium.</title>
        <authorList>
            <person name="Kojima H."/>
            <person name="Umezawa K."/>
            <person name="Fukui M."/>
        </authorList>
    </citation>
    <scope>NUCLEOTIDE SEQUENCE [LARGE SCALE GENOMIC DNA]</scope>
    <source>
        <strain evidence="6 7">TF1</strain>
    </source>
</reference>
<feature type="binding site" evidence="3">
    <location>
        <position position="285"/>
    </location>
    <ligand>
        <name>Zn(2+)</name>
        <dbReference type="ChEBI" id="CHEBI:29105"/>
        <label>2</label>
    </ligand>
</feature>
<feature type="binding site" evidence="3">
    <location>
        <position position="46"/>
    </location>
    <ligand>
        <name>Mg(2+)</name>
        <dbReference type="ChEBI" id="CHEBI:18420"/>
    </ligand>
</feature>
<protein>
    <submittedName>
        <fullName evidence="6">Alkaline phosphatase</fullName>
    </submittedName>
</protein>
<keyword evidence="7" id="KW-1185">Reference proteome</keyword>
<dbReference type="SMART" id="SM00098">
    <property type="entry name" value="alkPPc"/>
    <property type="match status" value="1"/>
</dbReference>
<evidence type="ECO:0000256" key="5">
    <source>
        <dbReference type="SAM" id="Coils"/>
    </source>
</evidence>
<sequence length="517" mass="58829">MLGRRDFLKLSLASFITLVAPSREIFARVNFSEGSATKGIIFLVGDGWPLGVMKVMTEFMTMKFKEESNLSILLRNLNTRVLLQNTSSLSSVVTDSAPASVAWATGSKTVNRSLSSLPDGRKLTTIFELARQKGIAYGFVTTTRVTHATPAAWYSHNPNRDDEDNIALDLLNSNVMVAMGGGDRHFNGTIRKDRRDLYGMFREKGFRVVRTREELVASLNDENPILGIFASSHMSYFVDRVNDKRLRESEPSLPEMTAVALQKLSKNKKGFILQIEAGRIDHACHSNDMYGAMMDCYELDKTLAVILEFMEKNPNVLLIVTSDHGNSGYGINGTGPEYNDSTEALLSYNNKASFEYMKRLMRGQDAKNIRDIFENYTGQKISLEEAEEIYRKLNEKKTVVINDIWYEPDYTMGRILAKSVYKYENENLFKPAIERRGNVGFTSTNHTAEDQIVIIYGEQIPQMRVKSHIDNTELFQIICNYLRIYHINPKMKKEEAIAFIKSITKEEWKKHLELHIA</sequence>
<proteinExistence type="inferred from homology"/>
<feature type="binding site" evidence="3">
    <location>
        <position position="281"/>
    </location>
    <ligand>
        <name>Zn(2+)</name>
        <dbReference type="ChEBI" id="CHEBI:29105"/>
        <label>2</label>
    </ligand>
</feature>
<evidence type="ECO:0000256" key="1">
    <source>
        <dbReference type="ARBA" id="ARBA00022553"/>
    </source>
</evidence>
<dbReference type="STRING" id="1653476.THC_0483"/>
<feature type="coiled-coil region" evidence="5">
    <location>
        <begin position="376"/>
        <end position="403"/>
    </location>
</feature>
<feature type="binding site" evidence="3">
    <location>
        <position position="324"/>
    </location>
    <ligand>
        <name>Zn(2+)</name>
        <dbReference type="ChEBI" id="CHEBI:29105"/>
        <label>2</label>
    </ligand>
</feature>
<feature type="binding site" evidence="3">
    <location>
        <position position="46"/>
    </location>
    <ligand>
        <name>Zn(2+)</name>
        <dbReference type="ChEBI" id="CHEBI:29105"/>
        <label>2</label>
    </ligand>
</feature>
<evidence type="ECO:0000313" key="7">
    <source>
        <dbReference type="Proteomes" id="UP000068196"/>
    </source>
</evidence>
<gene>
    <name evidence="6" type="ORF">THC_0483</name>
</gene>
<feature type="binding site" evidence="3">
    <location>
        <position position="149"/>
    </location>
    <ligand>
        <name>Mg(2+)</name>
        <dbReference type="ChEBI" id="CHEBI:18420"/>
    </ligand>
</feature>
<dbReference type="Gene3D" id="3.40.720.10">
    <property type="entry name" value="Alkaline Phosphatase, subunit A"/>
    <property type="match status" value="1"/>
</dbReference>
<dbReference type="OrthoDB" id="9794455at2"/>
<dbReference type="Gene3D" id="1.10.1200.140">
    <property type="entry name" value="Alkaline phosphatase, crown domain"/>
    <property type="match status" value="1"/>
</dbReference>
<feature type="binding site" evidence="3">
    <location>
        <position position="323"/>
    </location>
    <ligand>
        <name>Zn(2+)</name>
        <dbReference type="ChEBI" id="CHEBI:29105"/>
        <label>2</label>
    </ligand>
</feature>
<dbReference type="Proteomes" id="UP000068196">
    <property type="component" value="Chromosome"/>
</dbReference>
<comment type="similarity">
    <text evidence="4">Belongs to the alkaline phosphatase family.</text>
</comment>
<keyword evidence="3" id="KW-0460">Magnesium</keyword>
<feature type="binding site" evidence="3">
    <location>
        <position position="446"/>
    </location>
    <ligand>
        <name>Zn(2+)</name>
        <dbReference type="ChEBI" id="CHEBI:29105"/>
        <label>2</label>
    </ligand>
</feature>
<dbReference type="PANTHER" id="PTHR11596">
    <property type="entry name" value="ALKALINE PHOSPHATASE"/>
    <property type="match status" value="1"/>
</dbReference>
<dbReference type="KEGG" id="cthi:THC_0483"/>
<dbReference type="Pfam" id="PF00245">
    <property type="entry name" value="Alk_phosphatase"/>
    <property type="match status" value="1"/>
</dbReference>
<feature type="binding site" evidence="3">
    <location>
        <position position="147"/>
    </location>
    <ligand>
        <name>Mg(2+)</name>
        <dbReference type="ChEBI" id="CHEBI:18420"/>
    </ligand>
</feature>
<dbReference type="PRINTS" id="PR00113">
    <property type="entry name" value="ALKPHPHTASE"/>
</dbReference>
<dbReference type="GO" id="GO:0046872">
    <property type="term" value="F:metal ion binding"/>
    <property type="evidence" value="ECO:0007669"/>
    <property type="project" value="UniProtKB-KW"/>
</dbReference>
<dbReference type="RefSeq" id="WP_068512809.1">
    <property type="nucleotide sequence ID" value="NZ_AP014945.1"/>
</dbReference>
<evidence type="ECO:0000256" key="4">
    <source>
        <dbReference type="RuleBase" id="RU003946"/>
    </source>
</evidence>
<reference evidence="7" key="2">
    <citation type="journal article" date="2016" name="Int. J. Syst. Evol. Microbiol.">
        <title>Caldimicrobium thiodismutans sp. nov., a sulfur-disproportionating bacterium isolated from a hot spring.</title>
        <authorList>
            <person name="Kojima H."/>
            <person name="Umezawa K."/>
            <person name="Fukui M."/>
        </authorList>
    </citation>
    <scope>NUCLEOTIDE SEQUENCE [LARGE SCALE GENOMIC DNA]</scope>
    <source>
        <strain evidence="7">TF1</strain>
    </source>
</reference>
<keyword evidence="5" id="KW-0175">Coiled coil</keyword>
<keyword evidence="3" id="KW-0862">Zinc</keyword>
<keyword evidence="3" id="KW-0479">Metal-binding</keyword>
<dbReference type="InterPro" id="IPR001952">
    <property type="entry name" value="Alkaline_phosphatase"/>
</dbReference>
<dbReference type="InterPro" id="IPR017850">
    <property type="entry name" value="Alkaline_phosphatase_core_sf"/>
</dbReference>
<feature type="binding site" evidence="3">
    <location>
        <position position="276"/>
    </location>
    <ligand>
        <name>Mg(2+)</name>
        <dbReference type="ChEBI" id="CHEBI:18420"/>
    </ligand>
</feature>
<dbReference type="PATRIC" id="fig|1653476.3.peg.498"/>
<accession>A0A0U4W148</accession>
<comment type="cofactor">
    <cofactor evidence="3">
        <name>Mg(2+)</name>
        <dbReference type="ChEBI" id="CHEBI:18420"/>
    </cofactor>
    <text evidence="3">Binds 1 Mg(2+) ion.</text>
</comment>
<dbReference type="CDD" id="cd16012">
    <property type="entry name" value="ALP"/>
    <property type="match status" value="1"/>
</dbReference>